<dbReference type="Gene3D" id="3.30.1150.10">
    <property type="match status" value="1"/>
</dbReference>
<protein>
    <recommendedName>
        <fullName evidence="6">TonB C-terminal domain-containing protein</fullName>
    </recommendedName>
</protein>
<keyword evidence="3" id="KW-1133">Transmembrane helix</keyword>
<sequence>MHVPAGKRSVTGMTPKLGVWILAAASCFCAPFAWTEETSASPLLIEKAEAGDTASQLALGIAAEDNETKPDYATAARWYRRASDAGSGMADWHLGMLYETGEGVEQSYDQARACYERALARGIEAAAMRLGLFYLEGWGVKSDRERTLALVTRAAESGYVPAMNVLSGMYIAGIGVAKNNQHALAWAERAAAYDDKDAQLTIGAIVMRDQNMRRDIRLARQWYQMSAEQEYTTAMLAMASTFLKRGATDDDRANGRRWLELALENQSSEAGFLLAVYEFTSPDGLTPPAETRARAFLERAVALGCLEASEVLELEKSGRPLRDSLRHVATVPMEVRYVARSARWIEAQSTAGNRPPKFVKAVSPVYPATLSLAKQEGTAVIRFVVDTKGFVQEPVIVSTTHPAFADSAIQAIRQFRFEPGIKDGRVVSTRMQLPIYFQLKVPVTRSSTRTD</sequence>
<comment type="subcellular location">
    <subcellularLocation>
        <location evidence="1">Membrane</location>
        <topology evidence="1">Single-pass membrane protein</topology>
    </subcellularLocation>
</comment>
<keyword evidence="4" id="KW-0472">Membrane</keyword>
<dbReference type="GO" id="GO:0016020">
    <property type="term" value="C:membrane"/>
    <property type="evidence" value="ECO:0007669"/>
    <property type="project" value="UniProtKB-SubCell"/>
</dbReference>
<evidence type="ECO:0000256" key="4">
    <source>
        <dbReference type="ARBA" id="ARBA00023136"/>
    </source>
</evidence>
<dbReference type="InterPro" id="IPR011990">
    <property type="entry name" value="TPR-like_helical_dom_sf"/>
</dbReference>
<name>A0A290QID9_9BACT</name>
<dbReference type="Pfam" id="PF08238">
    <property type="entry name" value="Sel1"/>
    <property type="match status" value="6"/>
</dbReference>
<keyword evidence="2" id="KW-0812">Transmembrane</keyword>
<dbReference type="GO" id="GO:0055085">
    <property type="term" value="P:transmembrane transport"/>
    <property type="evidence" value="ECO:0007669"/>
    <property type="project" value="InterPro"/>
</dbReference>
<dbReference type="EMBL" id="CP023344">
    <property type="protein sequence ID" value="ATC65098.1"/>
    <property type="molecule type" value="Genomic_DNA"/>
</dbReference>
<dbReference type="PANTHER" id="PTHR11102">
    <property type="entry name" value="SEL-1-LIKE PROTEIN"/>
    <property type="match status" value="1"/>
</dbReference>
<feature type="chain" id="PRO_5012154488" description="TonB C-terminal domain-containing protein" evidence="5">
    <location>
        <begin position="36"/>
        <end position="451"/>
    </location>
</feature>
<dbReference type="InterPro" id="IPR037682">
    <property type="entry name" value="TonB_C"/>
</dbReference>
<evidence type="ECO:0000256" key="1">
    <source>
        <dbReference type="ARBA" id="ARBA00004167"/>
    </source>
</evidence>
<evidence type="ECO:0000259" key="6">
    <source>
        <dbReference type="PROSITE" id="PS52015"/>
    </source>
</evidence>
<evidence type="ECO:0000313" key="8">
    <source>
        <dbReference type="Proteomes" id="UP000217265"/>
    </source>
</evidence>
<keyword evidence="5" id="KW-0732">Signal</keyword>
<gene>
    <name evidence="7" type="ORF">CMV30_14690</name>
</gene>
<evidence type="ECO:0000313" key="7">
    <source>
        <dbReference type="EMBL" id="ATC65098.1"/>
    </source>
</evidence>
<dbReference type="SUPFAM" id="SSF81901">
    <property type="entry name" value="HCP-like"/>
    <property type="match status" value="1"/>
</dbReference>
<evidence type="ECO:0000256" key="3">
    <source>
        <dbReference type="ARBA" id="ARBA00022989"/>
    </source>
</evidence>
<dbReference type="NCBIfam" id="TIGR01352">
    <property type="entry name" value="tonB_Cterm"/>
    <property type="match status" value="1"/>
</dbReference>
<dbReference type="InterPro" id="IPR006597">
    <property type="entry name" value="Sel1-like"/>
</dbReference>
<dbReference type="PROSITE" id="PS51257">
    <property type="entry name" value="PROKAR_LIPOPROTEIN"/>
    <property type="match status" value="1"/>
</dbReference>
<evidence type="ECO:0000256" key="2">
    <source>
        <dbReference type="ARBA" id="ARBA00022692"/>
    </source>
</evidence>
<organism evidence="7 8">
    <name type="scientific">Nibricoccus aquaticus</name>
    <dbReference type="NCBI Taxonomy" id="2576891"/>
    <lineage>
        <taxon>Bacteria</taxon>
        <taxon>Pseudomonadati</taxon>
        <taxon>Verrucomicrobiota</taxon>
        <taxon>Opitutia</taxon>
        <taxon>Opitutales</taxon>
        <taxon>Opitutaceae</taxon>
        <taxon>Nibricoccus</taxon>
    </lineage>
</organism>
<dbReference type="KEGG" id="vbh:CMV30_14690"/>
<dbReference type="SUPFAM" id="SSF74653">
    <property type="entry name" value="TolA/TonB C-terminal domain"/>
    <property type="match status" value="1"/>
</dbReference>
<dbReference type="PROSITE" id="PS52015">
    <property type="entry name" value="TONB_CTD"/>
    <property type="match status" value="1"/>
</dbReference>
<feature type="signal peptide" evidence="5">
    <location>
        <begin position="1"/>
        <end position="35"/>
    </location>
</feature>
<dbReference type="InterPro" id="IPR050767">
    <property type="entry name" value="Sel1_AlgK"/>
</dbReference>
<dbReference type="InterPro" id="IPR006260">
    <property type="entry name" value="TonB/TolA_C"/>
</dbReference>
<dbReference type="PANTHER" id="PTHR11102:SF160">
    <property type="entry name" value="ERAD-ASSOCIATED E3 UBIQUITIN-PROTEIN LIGASE COMPONENT HRD3"/>
    <property type="match status" value="1"/>
</dbReference>
<proteinExistence type="predicted"/>
<dbReference type="Gene3D" id="1.25.40.10">
    <property type="entry name" value="Tetratricopeptide repeat domain"/>
    <property type="match status" value="1"/>
</dbReference>
<dbReference type="Pfam" id="PF03544">
    <property type="entry name" value="TonB_C"/>
    <property type="match status" value="1"/>
</dbReference>
<dbReference type="SMART" id="SM00671">
    <property type="entry name" value="SEL1"/>
    <property type="match status" value="6"/>
</dbReference>
<reference evidence="7 8" key="1">
    <citation type="submission" date="2017-09" db="EMBL/GenBank/DDBJ databases">
        <title>Complete genome sequence of Verrucomicrobial strain HZ-65, isolated from freshwater.</title>
        <authorList>
            <person name="Choi A."/>
        </authorList>
    </citation>
    <scope>NUCLEOTIDE SEQUENCE [LARGE SCALE GENOMIC DNA]</scope>
    <source>
        <strain evidence="7 8">HZ-65</strain>
    </source>
</reference>
<dbReference type="Proteomes" id="UP000217265">
    <property type="component" value="Chromosome"/>
</dbReference>
<feature type="domain" description="TonB C-terminal" evidence="6">
    <location>
        <begin position="351"/>
        <end position="446"/>
    </location>
</feature>
<keyword evidence="8" id="KW-1185">Reference proteome</keyword>
<evidence type="ECO:0000256" key="5">
    <source>
        <dbReference type="SAM" id="SignalP"/>
    </source>
</evidence>
<dbReference type="AlphaFoldDB" id="A0A290QID9"/>
<accession>A0A290QID9</accession>